<dbReference type="AlphaFoldDB" id="A0A516GBD5"/>
<dbReference type="InterPro" id="IPR017871">
    <property type="entry name" value="ABC_transporter-like_CS"/>
</dbReference>
<dbReference type="InterPro" id="IPR050763">
    <property type="entry name" value="ABC_transporter_ATP-binding"/>
</dbReference>
<dbReference type="OrthoDB" id="9804819at2"/>
<dbReference type="GO" id="GO:0005524">
    <property type="term" value="F:ATP binding"/>
    <property type="evidence" value="ECO:0007669"/>
    <property type="project" value="UniProtKB-KW"/>
</dbReference>
<gene>
    <name evidence="8" type="ORF">FNH13_11270</name>
</gene>
<dbReference type="GO" id="GO:0016887">
    <property type="term" value="F:ATP hydrolysis activity"/>
    <property type="evidence" value="ECO:0007669"/>
    <property type="project" value="InterPro"/>
</dbReference>
<evidence type="ECO:0000256" key="1">
    <source>
        <dbReference type="ARBA" id="ARBA00004202"/>
    </source>
</evidence>
<organism evidence="8 9">
    <name type="scientific">Ornithinimicrobium ciconiae</name>
    <dbReference type="NCBI Taxonomy" id="2594265"/>
    <lineage>
        <taxon>Bacteria</taxon>
        <taxon>Bacillati</taxon>
        <taxon>Actinomycetota</taxon>
        <taxon>Actinomycetes</taxon>
        <taxon>Micrococcales</taxon>
        <taxon>Ornithinimicrobiaceae</taxon>
        <taxon>Ornithinimicrobium</taxon>
    </lineage>
</organism>
<dbReference type="InterPro" id="IPR027417">
    <property type="entry name" value="P-loop_NTPase"/>
</dbReference>
<keyword evidence="2" id="KW-0813">Transport</keyword>
<evidence type="ECO:0000313" key="9">
    <source>
        <dbReference type="Proteomes" id="UP000315395"/>
    </source>
</evidence>
<feature type="region of interest" description="Disordered" evidence="6">
    <location>
        <begin position="1"/>
        <end position="21"/>
    </location>
</feature>
<keyword evidence="5" id="KW-0046">Antibiotic resistance</keyword>
<dbReference type="PROSITE" id="PS50893">
    <property type="entry name" value="ABC_TRANSPORTER_2"/>
    <property type="match status" value="1"/>
</dbReference>
<evidence type="ECO:0000256" key="4">
    <source>
        <dbReference type="ARBA" id="ARBA00022840"/>
    </source>
</evidence>
<dbReference type="SMART" id="SM00382">
    <property type="entry name" value="AAA"/>
    <property type="match status" value="1"/>
</dbReference>
<sequence length="319" mass="34138">MPVCLISARGPRKESLTSRPPPIFRGVSSAPHPFSERFRRRLIHFPRGFVGAPPILGEVWSASRALLGGPTTRLRPQCRRIGSALVIRVHQLSRAFGRVTALDGVSWSAQPAQVTCLLGPNGAGKTTTVEIAEGLQYADSGTVEVLGTNPWRASAEHRARVGVMLQDGGLPQSVKPLVLLQHLARFYAAPADIGALSAELGIDEFAGTTIRRLSGGQRQRVALAAALVGQPSALFLDEPTAGLDPHVRRTVWDLITRSAEGGATVVVTTHSFEEAERLADHLVIMARGRTVAEGTPAEVAADRSLESAYFALTDGRESR</sequence>
<reference evidence="8 9" key="1">
    <citation type="submission" date="2019-07" db="EMBL/GenBank/DDBJ databases">
        <title>complete genome sequencing of Ornithinimicrobium sp. H23M54.</title>
        <authorList>
            <person name="Bae J.-W."/>
            <person name="Lee S.-Y."/>
        </authorList>
    </citation>
    <scope>NUCLEOTIDE SEQUENCE [LARGE SCALE GENOMIC DNA]</scope>
    <source>
        <strain evidence="8 9">H23M54</strain>
    </source>
</reference>
<dbReference type="PANTHER" id="PTHR42711:SF16">
    <property type="entry name" value="ABC TRANSPORTER ATP-BINDING PROTEIN"/>
    <property type="match status" value="1"/>
</dbReference>
<dbReference type="Pfam" id="PF00005">
    <property type="entry name" value="ABC_tran"/>
    <property type="match status" value="1"/>
</dbReference>
<evidence type="ECO:0000313" key="8">
    <source>
        <dbReference type="EMBL" id="QDO88831.1"/>
    </source>
</evidence>
<evidence type="ECO:0000259" key="7">
    <source>
        <dbReference type="PROSITE" id="PS50893"/>
    </source>
</evidence>
<feature type="domain" description="ABC transporter" evidence="7">
    <location>
        <begin position="87"/>
        <end position="312"/>
    </location>
</feature>
<evidence type="ECO:0000256" key="6">
    <source>
        <dbReference type="SAM" id="MobiDB-lite"/>
    </source>
</evidence>
<name>A0A516GBD5_9MICO</name>
<dbReference type="SUPFAM" id="SSF52540">
    <property type="entry name" value="P-loop containing nucleoside triphosphate hydrolases"/>
    <property type="match status" value="1"/>
</dbReference>
<accession>A0A516GBD5</accession>
<dbReference type="GO" id="GO:0005886">
    <property type="term" value="C:plasma membrane"/>
    <property type="evidence" value="ECO:0007669"/>
    <property type="project" value="UniProtKB-SubCell"/>
</dbReference>
<dbReference type="PANTHER" id="PTHR42711">
    <property type="entry name" value="ABC TRANSPORTER ATP-BINDING PROTEIN"/>
    <property type="match status" value="1"/>
</dbReference>
<dbReference type="InterPro" id="IPR003439">
    <property type="entry name" value="ABC_transporter-like_ATP-bd"/>
</dbReference>
<dbReference type="InterPro" id="IPR003593">
    <property type="entry name" value="AAA+_ATPase"/>
</dbReference>
<dbReference type="KEGG" id="orz:FNH13_11270"/>
<evidence type="ECO:0000256" key="2">
    <source>
        <dbReference type="ARBA" id="ARBA00022448"/>
    </source>
</evidence>
<dbReference type="GO" id="GO:0046677">
    <property type="term" value="P:response to antibiotic"/>
    <property type="evidence" value="ECO:0007669"/>
    <property type="project" value="UniProtKB-KW"/>
</dbReference>
<evidence type="ECO:0000256" key="5">
    <source>
        <dbReference type="ARBA" id="ARBA00023251"/>
    </source>
</evidence>
<proteinExistence type="predicted"/>
<keyword evidence="4 8" id="KW-0067">ATP-binding</keyword>
<keyword evidence="9" id="KW-1185">Reference proteome</keyword>
<dbReference type="CDD" id="cd03230">
    <property type="entry name" value="ABC_DR_subfamily_A"/>
    <property type="match status" value="1"/>
</dbReference>
<dbReference type="Proteomes" id="UP000315395">
    <property type="component" value="Chromosome"/>
</dbReference>
<dbReference type="Gene3D" id="3.40.50.300">
    <property type="entry name" value="P-loop containing nucleotide triphosphate hydrolases"/>
    <property type="match status" value="1"/>
</dbReference>
<keyword evidence="3" id="KW-0547">Nucleotide-binding</keyword>
<comment type="subcellular location">
    <subcellularLocation>
        <location evidence="1">Cell membrane</location>
        <topology evidence="1">Peripheral membrane protein</topology>
    </subcellularLocation>
</comment>
<protein>
    <submittedName>
        <fullName evidence="8">ABC transporter ATP-binding protein</fullName>
    </submittedName>
</protein>
<dbReference type="EMBL" id="CP041616">
    <property type="protein sequence ID" value="QDO88831.1"/>
    <property type="molecule type" value="Genomic_DNA"/>
</dbReference>
<evidence type="ECO:0000256" key="3">
    <source>
        <dbReference type="ARBA" id="ARBA00022741"/>
    </source>
</evidence>
<dbReference type="PROSITE" id="PS00211">
    <property type="entry name" value="ABC_TRANSPORTER_1"/>
    <property type="match status" value="1"/>
</dbReference>